<accession>A0A9X2MYB1</accession>
<dbReference type="EMBL" id="JANIPJ010000013">
    <property type="protein sequence ID" value="MCR2805692.1"/>
    <property type="molecule type" value="Genomic_DNA"/>
</dbReference>
<sequence>MSITIQRILELPLFTGASVASGQLGLHSPIDSVNVMVKLPHEQEEDGSAPAIPDISTWLGKNQMLFTTEHVIAGNGSLSLRFLQQMSCAECAGLVVKANHREANLPGDLLEASNRLGLPVIALPNDASLGEMMSQVLSIILNEKQVELERTFEIHRKFSRLFLNGASMSDVAQTLTGVIHHPILIQNNRRQIVGWSATARQRALSPAFQSELLQLSVHHAAAEGRLIYCVTESGEKLGIYPIHSSGMFKGSIIVMHADDTIDTSVMPLEQAAQIIAYESIKQDALMEGSNRLREEFFGELLENELSSVEEILKRGEKYGLTNKGQHWVVVSKPLAHTFEGHSTFQMEHAQLEHLMNEVHAYMEARNIQMIGTTKGEHVVLILTSLQETPPAGQEGEWIRLLEQLQEHMENGKDRWMIASGISNPADQLDRLPRAYQEASQALRHGLERNRGPFVSSYRVQQVPDLIRLLPYHKLSEFYVSVLKHLAYAKNEESLELLHTLDIYLQNNCNVKETATAMYLHRNTVFYRLNKCETMLGLSFKDPIDLLKLRMAVMIHQILTATEK</sequence>
<feature type="domain" description="Purine catabolism PurC-like" evidence="2">
    <location>
        <begin position="8"/>
        <end position="140"/>
    </location>
</feature>
<dbReference type="Pfam" id="PF17853">
    <property type="entry name" value="GGDEF_2"/>
    <property type="match status" value="1"/>
</dbReference>
<dbReference type="Pfam" id="PF13556">
    <property type="entry name" value="HTH_30"/>
    <property type="match status" value="1"/>
</dbReference>
<keyword evidence="6" id="KW-1185">Reference proteome</keyword>
<dbReference type="Pfam" id="PF07905">
    <property type="entry name" value="PucR"/>
    <property type="match status" value="1"/>
</dbReference>
<proteinExistence type="inferred from homology"/>
<reference evidence="5" key="1">
    <citation type="submission" date="2022-08" db="EMBL/GenBank/DDBJ databases">
        <title>The genomic sequence of strain Paenibacillus sp. SCIV0701.</title>
        <authorList>
            <person name="Zhao H."/>
        </authorList>
    </citation>
    <scope>NUCLEOTIDE SEQUENCE</scope>
    <source>
        <strain evidence="5">SCIV0701</strain>
    </source>
</reference>
<evidence type="ECO:0000313" key="5">
    <source>
        <dbReference type="EMBL" id="MCR2805692.1"/>
    </source>
</evidence>
<dbReference type="Gene3D" id="1.10.10.2840">
    <property type="entry name" value="PucR C-terminal helix-turn-helix domain"/>
    <property type="match status" value="1"/>
</dbReference>
<gene>
    <name evidence="5" type="ORF">NQZ67_17555</name>
</gene>
<dbReference type="PANTHER" id="PTHR33744:SF1">
    <property type="entry name" value="DNA-BINDING TRANSCRIPTIONAL ACTIVATOR ADER"/>
    <property type="match status" value="1"/>
</dbReference>
<comment type="similarity">
    <text evidence="1">Belongs to the CdaR family.</text>
</comment>
<feature type="domain" description="CdaR GGDEF-like" evidence="4">
    <location>
        <begin position="308"/>
        <end position="443"/>
    </location>
</feature>
<dbReference type="InterPro" id="IPR012914">
    <property type="entry name" value="PucR_dom"/>
</dbReference>
<dbReference type="AlphaFoldDB" id="A0A9X2MYB1"/>
<dbReference type="PANTHER" id="PTHR33744">
    <property type="entry name" value="CARBOHYDRATE DIACID REGULATOR"/>
    <property type="match status" value="1"/>
</dbReference>
<dbReference type="InterPro" id="IPR025736">
    <property type="entry name" value="PucR_C-HTH_dom"/>
</dbReference>
<evidence type="ECO:0000256" key="1">
    <source>
        <dbReference type="ARBA" id="ARBA00006754"/>
    </source>
</evidence>
<protein>
    <submittedName>
        <fullName evidence="5">Helix-turn-helix domain-containing protein</fullName>
    </submittedName>
</protein>
<evidence type="ECO:0000259" key="4">
    <source>
        <dbReference type="Pfam" id="PF17853"/>
    </source>
</evidence>
<dbReference type="InterPro" id="IPR051448">
    <property type="entry name" value="CdaR-like_regulators"/>
</dbReference>
<organism evidence="5 6">
    <name type="scientific">Paenibacillus soyae</name>
    <dbReference type="NCBI Taxonomy" id="2969249"/>
    <lineage>
        <taxon>Bacteria</taxon>
        <taxon>Bacillati</taxon>
        <taxon>Bacillota</taxon>
        <taxon>Bacilli</taxon>
        <taxon>Bacillales</taxon>
        <taxon>Paenibacillaceae</taxon>
        <taxon>Paenibacillus</taxon>
    </lineage>
</organism>
<feature type="domain" description="PucR C-terminal helix-turn-helix" evidence="3">
    <location>
        <begin position="496"/>
        <end position="553"/>
    </location>
</feature>
<dbReference type="RefSeq" id="WP_257448451.1">
    <property type="nucleotide sequence ID" value="NZ_JANIPJ010000013.1"/>
</dbReference>
<evidence type="ECO:0000259" key="3">
    <source>
        <dbReference type="Pfam" id="PF13556"/>
    </source>
</evidence>
<comment type="caution">
    <text evidence="5">The sequence shown here is derived from an EMBL/GenBank/DDBJ whole genome shotgun (WGS) entry which is preliminary data.</text>
</comment>
<dbReference type="InterPro" id="IPR042070">
    <property type="entry name" value="PucR_C-HTH_sf"/>
</dbReference>
<dbReference type="InterPro" id="IPR041522">
    <property type="entry name" value="CdaR_GGDEF"/>
</dbReference>
<evidence type="ECO:0000313" key="6">
    <source>
        <dbReference type="Proteomes" id="UP001141950"/>
    </source>
</evidence>
<evidence type="ECO:0000259" key="2">
    <source>
        <dbReference type="Pfam" id="PF07905"/>
    </source>
</evidence>
<name>A0A9X2MYB1_9BACL</name>
<dbReference type="Proteomes" id="UP001141950">
    <property type="component" value="Unassembled WGS sequence"/>
</dbReference>